<proteinExistence type="inferred from homology"/>
<feature type="compositionally biased region" description="Basic and acidic residues" evidence="7">
    <location>
        <begin position="183"/>
        <end position="195"/>
    </location>
</feature>
<evidence type="ECO:0000256" key="4">
    <source>
        <dbReference type="ARBA" id="ARBA00023136"/>
    </source>
</evidence>
<organism evidence="9 10">
    <name type="scientific">Cronartium quercuum f. sp. fusiforme G11</name>
    <dbReference type="NCBI Taxonomy" id="708437"/>
    <lineage>
        <taxon>Eukaryota</taxon>
        <taxon>Fungi</taxon>
        <taxon>Dikarya</taxon>
        <taxon>Basidiomycota</taxon>
        <taxon>Pucciniomycotina</taxon>
        <taxon>Pucciniomycetes</taxon>
        <taxon>Pucciniales</taxon>
        <taxon>Coleosporiaceae</taxon>
        <taxon>Cronartium</taxon>
    </lineage>
</organism>
<reference evidence="9" key="1">
    <citation type="submission" date="2013-11" db="EMBL/GenBank/DDBJ databases">
        <title>Genome sequence of the fusiform rust pathogen reveals effectors for host alternation and coevolution with pine.</title>
        <authorList>
            <consortium name="DOE Joint Genome Institute"/>
            <person name="Smith K."/>
            <person name="Pendleton A."/>
            <person name="Kubisiak T."/>
            <person name="Anderson C."/>
            <person name="Salamov A."/>
            <person name="Aerts A."/>
            <person name="Riley R."/>
            <person name="Clum A."/>
            <person name="Lindquist E."/>
            <person name="Ence D."/>
            <person name="Campbell M."/>
            <person name="Kronenberg Z."/>
            <person name="Feau N."/>
            <person name="Dhillon B."/>
            <person name="Hamelin R."/>
            <person name="Burleigh J."/>
            <person name="Smith J."/>
            <person name="Yandell M."/>
            <person name="Nelson C."/>
            <person name="Grigoriev I."/>
            <person name="Davis J."/>
        </authorList>
    </citation>
    <scope>NUCLEOTIDE SEQUENCE</scope>
    <source>
        <strain evidence="9">G11</strain>
    </source>
</reference>
<name>A0A9P6TFN5_9BASI</name>
<dbReference type="Pfam" id="PF04193">
    <property type="entry name" value="PQ-loop"/>
    <property type="match status" value="2"/>
</dbReference>
<evidence type="ECO:0000256" key="8">
    <source>
        <dbReference type="SAM" id="Phobius"/>
    </source>
</evidence>
<sequence length="506" mass="56654">MSDGLSATISNFFGTLSQLAWLFAQLPQIWENHRSHSVAGLSFPFLLSWLLGDVTNLIGCLLTHQLPFQRNLAIYFTFVDLVLMYQFFRFSKNDHADYQALGHHDSGRSLEDETPEERWRRHLRQVSAAQLDSPGGLAREYTRSMSRLRRKRQTSTQTAGVGGGTDASFISSRSDQTPSQADRVVKSPTHDERGRSLARSNPARLAPLRTSSLAQMPNPSRRSVSDATVLTSSTRSPQPLATSRFSTLPFLGLFAFLVFNVANIPSSEGNGQFSRAWDSASSVTSMSKSVSTSFFPPDQLHHRRSLSTSEQHPVDWQKLIGRTSAWLCAILYLTSRLPQIWKNFCRKSVEGLSILLFVMAFLGNLTYVISVLLSPEMAHEPGYLAESFPYLIGSGGTLCFDFTIFVQSRLYPSDQRLQRRRRRTTSAGRSREVDIERQPELFSPISPPSHLSFSTSSRSGTRAESTEMEQPLPPHEPRTAFPFLAAQSETPEVVPHRHLVDSPVDT</sequence>
<gene>
    <name evidence="9" type="ORF">CROQUDRAFT_652885</name>
</gene>
<keyword evidence="10" id="KW-1185">Reference proteome</keyword>
<comment type="catalytic activity">
    <reaction evidence="6">
        <text>L-histidine(out) + L-arginine(in) = L-histidine(in) + L-arginine(out)</text>
        <dbReference type="Rhea" id="RHEA:71063"/>
        <dbReference type="ChEBI" id="CHEBI:32682"/>
        <dbReference type="ChEBI" id="CHEBI:57595"/>
    </reaction>
</comment>
<dbReference type="Gene3D" id="1.20.1280.290">
    <property type="match status" value="2"/>
</dbReference>
<dbReference type="AlphaFoldDB" id="A0A9P6TFN5"/>
<evidence type="ECO:0000313" key="10">
    <source>
        <dbReference type="Proteomes" id="UP000886653"/>
    </source>
</evidence>
<dbReference type="InterPro" id="IPR051415">
    <property type="entry name" value="LAAT-1"/>
</dbReference>
<feature type="compositionally biased region" description="Polar residues" evidence="7">
    <location>
        <begin position="168"/>
        <end position="180"/>
    </location>
</feature>
<comment type="similarity">
    <text evidence="5">Belongs to the laat-1 family.</text>
</comment>
<dbReference type="FunFam" id="1.20.1280.290:FF:000028">
    <property type="entry name" value="Vacuolar membrane protein, putative"/>
    <property type="match status" value="1"/>
</dbReference>
<comment type="caution">
    <text evidence="9">The sequence shown here is derived from an EMBL/GenBank/DDBJ whole genome shotgun (WGS) entry which is preliminary data.</text>
</comment>
<dbReference type="PANTHER" id="PTHR16201:SF34">
    <property type="entry name" value="LYSOSOMAL AMINO ACID TRANSPORTER 1"/>
    <property type="match status" value="1"/>
</dbReference>
<feature type="region of interest" description="Disordered" evidence="7">
    <location>
        <begin position="130"/>
        <end position="239"/>
    </location>
</feature>
<evidence type="ECO:0000256" key="6">
    <source>
        <dbReference type="ARBA" id="ARBA00050768"/>
    </source>
</evidence>
<feature type="compositionally biased region" description="Polar residues" evidence="7">
    <location>
        <begin position="209"/>
        <end position="239"/>
    </location>
</feature>
<feature type="transmembrane region" description="Helical" evidence="8">
    <location>
        <begin position="390"/>
        <end position="411"/>
    </location>
</feature>
<dbReference type="GO" id="GO:0015174">
    <property type="term" value="F:basic amino acid transmembrane transporter activity"/>
    <property type="evidence" value="ECO:0007669"/>
    <property type="project" value="TreeGrafter"/>
</dbReference>
<feature type="region of interest" description="Disordered" evidence="7">
    <location>
        <begin position="487"/>
        <end position="506"/>
    </location>
</feature>
<accession>A0A9P6TFN5</accession>
<keyword evidence="3 8" id="KW-1133">Transmembrane helix</keyword>
<feature type="transmembrane region" description="Helical" evidence="8">
    <location>
        <begin position="349"/>
        <end position="370"/>
    </location>
</feature>
<dbReference type="SMART" id="SM00679">
    <property type="entry name" value="CTNS"/>
    <property type="match status" value="2"/>
</dbReference>
<comment type="subcellular location">
    <subcellularLocation>
        <location evidence="1">Membrane</location>
        <topology evidence="1">Multi-pass membrane protein</topology>
    </subcellularLocation>
</comment>
<evidence type="ECO:0000256" key="1">
    <source>
        <dbReference type="ARBA" id="ARBA00004141"/>
    </source>
</evidence>
<dbReference type="OrthoDB" id="8048523at2759"/>
<dbReference type="EMBL" id="MU167223">
    <property type="protein sequence ID" value="KAG0149920.1"/>
    <property type="molecule type" value="Genomic_DNA"/>
</dbReference>
<evidence type="ECO:0000256" key="3">
    <source>
        <dbReference type="ARBA" id="ARBA00022989"/>
    </source>
</evidence>
<dbReference type="GO" id="GO:0034488">
    <property type="term" value="P:basic amino acid transmembrane export from vacuole"/>
    <property type="evidence" value="ECO:0007669"/>
    <property type="project" value="TreeGrafter"/>
</dbReference>
<dbReference type="GO" id="GO:0000329">
    <property type="term" value="C:fungal-type vacuole membrane"/>
    <property type="evidence" value="ECO:0007669"/>
    <property type="project" value="TreeGrafter"/>
</dbReference>
<feature type="compositionally biased region" description="Low complexity" evidence="7">
    <location>
        <begin position="448"/>
        <end position="459"/>
    </location>
</feature>
<dbReference type="PANTHER" id="PTHR16201">
    <property type="entry name" value="SEVEN TRANSMEMBRANE PROTEIN 1-RELATED"/>
    <property type="match status" value="1"/>
</dbReference>
<dbReference type="Proteomes" id="UP000886653">
    <property type="component" value="Unassembled WGS sequence"/>
</dbReference>
<evidence type="ECO:0000256" key="7">
    <source>
        <dbReference type="SAM" id="MobiDB-lite"/>
    </source>
</evidence>
<evidence type="ECO:0000256" key="5">
    <source>
        <dbReference type="ARBA" id="ARBA00038039"/>
    </source>
</evidence>
<keyword evidence="2 8" id="KW-0812">Transmembrane</keyword>
<feature type="region of interest" description="Disordered" evidence="7">
    <location>
        <begin position="416"/>
        <end position="482"/>
    </location>
</feature>
<feature type="transmembrane region" description="Helical" evidence="8">
    <location>
        <begin position="245"/>
        <end position="264"/>
    </location>
</feature>
<evidence type="ECO:0000256" key="2">
    <source>
        <dbReference type="ARBA" id="ARBA00022692"/>
    </source>
</evidence>
<dbReference type="InterPro" id="IPR006603">
    <property type="entry name" value="PQ-loop_rpt"/>
</dbReference>
<protein>
    <submittedName>
        <fullName evidence="9">Uncharacterized protein</fullName>
    </submittedName>
</protein>
<evidence type="ECO:0000313" key="9">
    <source>
        <dbReference type="EMBL" id="KAG0149920.1"/>
    </source>
</evidence>
<keyword evidence="4 8" id="KW-0472">Membrane</keyword>
<feature type="compositionally biased region" description="Basic and acidic residues" evidence="7">
    <location>
        <begin position="429"/>
        <end position="439"/>
    </location>
</feature>
<dbReference type="FunFam" id="1.20.1280.290:FF:000009">
    <property type="entry name" value="PQ loop repeat family protein"/>
    <property type="match status" value="1"/>
</dbReference>